<reference evidence="3 4" key="1">
    <citation type="submission" date="2019-02" db="EMBL/GenBank/DDBJ databases">
        <title>Genome sequencing of the rare red list fungi Phlebia centrifuga.</title>
        <authorList>
            <person name="Buettner E."/>
            <person name="Kellner H."/>
        </authorList>
    </citation>
    <scope>NUCLEOTIDE SEQUENCE [LARGE SCALE GENOMIC DNA]</scope>
    <source>
        <strain evidence="3 4">DSM 108282</strain>
    </source>
</reference>
<proteinExistence type="predicted"/>
<keyword evidence="1" id="KW-0175">Coiled coil</keyword>
<feature type="coiled-coil region" evidence="1">
    <location>
        <begin position="175"/>
        <end position="209"/>
    </location>
</feature>
<organism evidence="3 4">
    <name type="scientific">Hermanssonia centrifuga</name>
    <dbReference type="NCBI Taxonomy" id="98765"/>
    <lineage>
        <taxon>Eukaryota</taxon>
        <taxon>Fungi</taxon>
        <taxon>Dikarya</taxon>
        <taxon>Basidiomycota</taxon>
        <taxon>Agaricomycotina</taxon>
        <taxon>Agaricomycetes</taxon>
        <taxon>Polyporales</taxon>
        <taxon>Meruliaceae</taxon>
        <taxon>Hermanssonia</taxon>
    </lineage>
</organism>
<dbReference type="PANTHER" id="PTHR37329">
    <property type="entry name" value="KINETOCHORE PROTEIN SOS7"/>
    <property type="match status" value="1"/>
</dbReference>
<gene>
    <name evidence="3" type="ORF">EW026_g6089</name>
</gene>
<protein>
    <recommendedName>
        <fullName evidence="2">Kinetochore protein Sos7 coiled-coil domain-containing protein</fullName>
    </recommendedName>
</protein>
<dbReference type="InterPro" id="IPR048781">
    <property type="entry name" value="Sos7_CC"/>
</dbReference>
<evidence type="ECO:0000313" key="3">
    <source>
        <dbReference type="EMBL" id="THG95583.1"/>
    </source>
</evidence>
<dbReference type="AlphaFoldDB" id="A0A4S4KCC2"/>
<name>A0A4S4KCC2_9APHY</name>
<dbReference type="InterPro" id="IPR037475">
    <property type="entry name" value="Sos7"/>
</dbReference>
<sequence length="341" mass="37967">MSAHEIQKTLNSAHLHIVDAPSQFDERTSSADDSLRLPLAFTSDTKGLVDPATVSLDVSAQLAFFRKLKYQYLEQKAKDQYIKIIVSDDAPSITAADNELQRQQNELKKQDLKEEKQALAEMHSNIRALAPLVEQDYNRAKALTAEAVTLSRNILDARLAVTRLRQAYPHPRLTVPSAEAQLEEQVADMQNLEDALQTLNGKIDAVKDRVKNGARDVERMRVDRADLEKLVKKSRSDVDDARVVGLYDWYTASLNLHKSFYSLESSRSASENELHLVYSLSSARRKLHITLVFVPNTCQLANAQISGMQSDTNDLVGAHVAANNVPGLIAAVLARARNELV</sequence>
<evidence type="ECO:0000313" key="4">
    <source>
        <dbReference type="Proteomes" id="UP000309038"/>
    </source>
</evidence>
<evidence type="ECO:0000259" key="2">
    <source>
        <dbReference type="Pfam" id="PF20882"/>
    </source>
</evidence>
<accession>A0A4S4KCC2</accession>
<dbReference type="Pfam" id="PF20882">
    <property type="entry name" value="Sos7"/>
    <property type="match status" value="1"/>
</dbReference>
<feature type="coiled-coil region" evidence="1">
    <location>
        <begin position="93"/>
        <end position="129"/>
    </location>
</feature>
<dbReference type="EMBL" id="SGPJ01000307">
    <property type="protein sequence ID" value="THG95583.1"/>
    <property type="molecule type" value="Genomic_DNA"/>
</dbReference>
<dbReference type="Proteomes" id="UP000309038">
    <property type="component" value="Unassembled WGS sequence"/>
</dbReference>
<dbReference type="GO" id="GO:0034501">
    <property type="term" value="P:protein localization to kinetochore"/>
    <property type="evidence" value="ECO:0007669"/>
    <property type="project" value="InterPro"/>
</dbReference>
<dbReference type="PANTHER" id="PTHR37329:SF1">
    <property type="entry name" value="KINETOCHORE PROTEIN SOS7"/>
    <property type="match status" value="1"/>
</dbReference>
<evidence type="ECO:0000256" key="1">
    <source>
        <dbReference type="SAM" id="Coils"/>
    </source>
</evidence>
<dbReference type="GO" id="GO:0000776">
    <property type="term" value="C:kinetochore"/>
    <property type="evidence" value="ECO:0007669"/>
    <property type="project" value="InterPro"/>
</dbReference>
<comment type="caution">
    <text evidence="3">The sequence shown here is derived from an EMBL/GenBank/DDBJ whole genome shotgun (WGS) entry which is preliminary data.</text>
</comment>
<feature type="domain" description="Kinetochore protein Sos7 coiled-coil" evidence="2">
    <location>
        <begin position="64"/>
        <end position="137"/>
    </location>
</feature>
<dbReference type="GO" id="GO:0051315">
    <property type="term" value="P:attachment of mitotic spindle microtubules to kinetochore"/>
    <property type="evidence" value="ECO:0007669"/>
    <property type="project" value="TreeGrafter"/>
</dbReference>
<keyword evidence="4" id="KW-1185">Reference proteome</keyword>